<evidence type="ECO:0000313" key="3">
    <source>
        <dbReference type="EMBL" id="GMH29983.1"/>
    </source>
</evidence>
<evidence type="ECO:0000256" key="2">
    <source>
        <dbReference type="SAM" id="SignalP"/>
    </source>
</evidence>
<dbReference type="AlphaFoldDB" id="A0AAD3Y5H5"/>
<reference evidence="3" key="1">
    <citation type="submission" date="2023-05" db="EMBL/GenBank/DDBJ databases">
        <title>Nepenthes gracilis genome sequencing.</title>
        <authorList>
            <person name="Fukushima K."/>
        </authorList>
    </citation>
    <scope>NUCLEOTIDE SEQUENCE</scope>
    <source>
        <strain evidence="3">SING2019-196</strain>
    </source>
</reference>
<keyword evidence="2" id="KW-0732">Signal</keyword>
<protein>
    <submittedName>
        <fullName evidence="3">Uncharacterized protein</fullName>
    </submittedName>
</protein>
<dbReference type="EMBL" id="BSYO01000037">
    <property type="protein sequence ID" value="GMH29983.1"/>
    <property type="molecule type" value="Genomic_DNA"/>
</dbReference>
<comment type="caution">
    <text evidence="3">The sequence shown here is derived from an EMBL/GenBank/DDBJ whole genome shotgun (WGS) entry which is preliminary data.</text>
</comment>
<keyword evidence="4" id="KW-1185">Reference proteome</keyword>
<proteinExistence type="predicted"/>
<organism evidence="3 4">
    <name type="scientific">Nepenthes gracilis</name>
    <name type="common">Slender pitcher plant</name>
    <dbReference type="NCBI Taxonomy" id="150966"/>
    <lineage>
        <taxon>Eukaryota</taxon>
        <taxon>Viridiplantae</taxon>
        <taxon>Streptophyta</taxon>
        <taxon>Embryophyta</taxon>
        <taxon>Tracheophyta</taxon>
        <taxon>Spermatophyta</taxon>
        <taxon>Magnoliopsida</taxon>
        <taxon>eudicotyledons</taxon>
        <taxon>Gunneridae</taxon>
        <taxon>Pentapetalae</taxon>
        <taxon>Caryophyllales</taxon>
        <taxon>Nepenthaceae</taxon>
        <taxon>Nepenthes</taxon>
    </lineage>
</organism>
<dbReference type="Proteomes" id="UP001279734">
    <property type="component" value="Unassembled WGS sequence"/>
</dbReference>
<feature type="chain" id="PRO_5042160787" evidence="2">
    <location>
        <begin position="31"/>
        <end position="88"/>
    </location>
</feature>
<evidence type="ECO:0000256" key="1">
    <source>
        <dbReference type="SAM" id="MobiDB-lite"/>
    </source>
</evidence>
<sequence>MASYSSPPLKLAMLLMTLLLLQQTFISMEASRLSSVIFSPLTPRPVRPPPIAGWFSMNRHKMIETTAFRPTTPGRSPGVGHNEPPGAP</sequence>
<gene>
    <name evidence="3" type="ORF">Nepgr_031826</name>
</gene>
<accession>A0AAD3Y5H5</accession>
<evidence type="ECO:0000313" key="4">
    <source>
        <dbReference type="Proteomes" id="UP001279734"/>
    </source>
</evidence>
<feature type="region of interest" description="Disordered" evidence="1">
    <location>
        <begin position="67"/>
        <end position="88"/>
    </location>
</feature>
<name>A0AAD3Y5H5_NEPGR</name>
<feature type="signal peptide" evidence="2">
    <location>
        <begin position="1"/>
        <end position="30"/>
    </location>
</feature>